<dbReference type="PROSITE" id="PS50977">
    <property type="entry name" value="HTH_TETR_2"/>
    <property type="match status" value="1"/>
</dbReference>
<dbReference type="FunFam" id="1.10.10.60:FF:000141">
    <property type="entry name" value="TetR family transcriptional regulator"/>
    <property type="match status" value="1"/>
</dbReference>
<dbReference type="EMBL" id="JAMTCK010000006">
    <property type="protein sequence ID" value="MCP2166253.1"/>
    <property type="molecule type" value="Genomic_DNA"/>
</dbReference>
<evidence type="ECO:0000313" key="7">
    <source>
        <dbReference type="EMBL" id="MCP2166253.1"/>
    </source>
</evidence>
<keyword evidence="2 4" id="KW-0238">DNA-binding</keyword>
<dbReference type="Pfam" id="PF21943">
    <property type="entry name" value="TetR_C_46"/>
    <property type="match status" value="1"/>
</dbReference>
<organism evidence="7 8">
    <name type="scientific">Goodfellowiella coeruleoviolacea</name>
    <dbReference type="NCBI Taxonomy" id="334858"/>
    <lineage>
        <taxon>Bacteria</taxon>
        <taxon>Bacillati</taxon>
        <taxon>Actinomycetota</taxon>
        <taxon>Actinomycetes</taxon>
        <taxon>Pseudonocardiales</taxon>
        <taxon>Pseudonocardiaceae</taxon>
        <taxon>Goodfellowiella</taxon>
    </lineage>
</organism>
<dbReference type="RefSeq" id="WP_253771899.1">
    <property type="nucleotide sequence ID" value="NZ_JAMTCK010000006.1"/>
</dbReference>
<dbReference type="Proteomes" id="UP001206128">
    <property type="component" value="Unassembled WGS sequence"/>
</dbReference>
<sequence>MHTDTRSVGHAHARTAELTDLGGDTSRDDTTADPPAAHAAPPRRPRAKRLPRAVRERQILDAAVAVFSRHGFHAASMDEISEVAGISKPMLYAYLGSKDELFATCIRREATRLMETIASGVDPADAPDVQLWSGLRAFFGFVSEHRDSWRVLHRQASSQGGPFGEELAEMRRRAITLVAALLVRCASNQGAAYTQRDTDSMAAALVGAGESLADWWLDHAEESAGATAARLMNMMWMGFGDLVEGRVWHPPAHRSTGED</sequence>
<dbReference type="PANTHER" id="PTHR30055">
    <property type="entry name" value="HTH-TYPE TRANSCRIPTIONAL REGULATOR RUTR"/>
    <property type="match status" value="1"/>
</dbReference>
<dbReference type="Pfam" id="PF00440">
    <property type="entry name" value="TetR_N"/>
    <property type="match status" value="1"/>
</dbReference>
<keyword evidence="8" id="KW-1185">Reference proteome</keyword>
<proteinExistence type="predicted"/>
<dbReference type="PRINTS" id="PR00455">
    <property type="entry name" value="HTHTETR"/>
</dbReference>
<dbReference type="SUPFAM" id="SSF48498">
    <property type="entry name" value="Tetracyclin repressor-like, C-terminal domain"/>
    <property type="match status" value="1"/>
</dbReference>
<dbReference type="InterPro" id="IPR001647">
    <property type="entry name" value="HTH_TetR"/>
</dbReference>
<dbReference type="SUPFAM" id="SSF46689">
    <property type="entry name" value="Homeodomain-like"/>
    <property type="match status" value="1"/>
</dbReference>
<dbReference type="InterPro" id="IPR054129">
    <property type="entry name" value="DesT_TetR_C"/>
</dbReference>
<dbReference type="InterPro" id="IPR050109">
    <property type="entry name" value="HTH-type_TetR-like_transc_reg"/>
</dbReference>
<dbReference type="GO" id="GO:0045892">
    <property type="term" value="P:negative regulation of DNA-templated transcription"/>
    <property type="evidence" value="ECO:0007669"/>
    <property type="project" value="UniProtKB-ARBA"/>
</dbReference>
<feature type="region of interest" description="Disordered" evidence="5">
    <location>
        <begin position="1"/>
        <end position="51"/>
    </location>
</feature>
<keyword evidence="3" id="KW-0804">Transcription</keyword>
<evidence type="ECO:0000256" key="5">
    <source>
        <dbReference type="SAM" id="MobiDB-lite"/>
    </source>
</evidence>
<dbReference type="GO" id="GO:0000976">
    <property type="term" value="F:transcription cis-regulatory region binding"/>
    <property type="evidence" value="ECO:0007669"/>
    <property type="project" value="TreeGrafter"/>
</dbReference>
<name>A0AAE3KL81_9PSEU</name>
<dbReference type="PANTHER" id="PTHR30055:SF158">
    <property type="entry name" value="POSSIBLE TRANSCRIPTIONAL REGULATORY PROTEIN (PROBABLY TETR-FAMILY)"/>
    <property type="match status" value="1"/>
</dbReference>
<dbReference type="Gene3D" id="1.10.357.10">
    <property type="entry name" value="Tetracycline Repressor, domain 2"/>
    <property type="match status" value="1"/>
</dbReference>
<evidence type="ECO:0000259" key="6">
    <source>
        <dbReference type="PROSITE" id="PS50977"/>
    </source>
</evidence>
<feature type="compositionally biased region" description="Basic residues" evidence="5">
    <location>
        <begin position="41"/>
        <end position="51"/>
    </location>
</feature>
<keyword evidence="1" id="KW-0805">Transcription regulation</keyword>
<evidence type="ECO:0000256" key="3">
    <source>
        <dbReference type="ARBA" id="ARBA00023163"/>
    </source>
</evidence>
<dbReference type="InterPro" id="IPR009057">
    <property type="entry name" value="Homeodomain-like_sf"/>
</dbReference>
<dbReference type="InterPro" id="IPR036271">
    <property type="entry name" value="Tet_transcr_reg_TetR-rel_C_sf"/>
</dbReference>
<evidence type="ECO:0000256" key="4">
    <source>
        <dbReference type="PROSITE-ProRule" id="PRU00335"/>
    </source>
</evidence>
<evidence type="ECO:0000256" key="1">
    <source>
        <dbReference type="ARBA" id="ARBA00023015"/>
    </source>
</evidence>
<evidence type="ECO:0000313" key="8">
    <source>
        <dbReference type="Proteomes" id="UP001206128"/>
    </source>
</evidence>
<protein>
    <submittedName>
        <fullName evidence="7">Transcriptional regulator, TetR family</fullName>
    </submittedName>
</protein>
<feature type="domain" description="HTH tetR-type" evidence="6">
    <location>
        <begin position="53"/>
        <end position="113"/>
    </location>
</feature>
<dbReference type="AlphaFoldDB" id="A0AAE3KL81"/>
<accession>A0AAE3KL81</accession>
<feature type="DNA-binding region" description="H-T-H motif" evidence="4">
    <location>
        <begin position="76"/>
        <end position="95"/>
    </location>
</feature>
<evidence type="ECO:0000256" key="2">
    <source>
        <dbReference type="ARBA" id="ARBA00023125"/>
    </source>
</evidence>
<gene>
    <name evidence="7" type="ORF">LX83_003112</name>
</gene>
<reference evidence="7" key="1">
    <citation type="submission" date="2022-06" db="EMBL/GenBank/DDBJ databases">
        <title>Genomic Encyclopedia of Archaeal and Bacterial Type Strains, Phase II (KMG-II): from individual species to whole genera.</title>
        <authorList>
            <person name="Goeker M."/>
        </authorList>
    </citation>
    <scope>NUCLEOTIDE SEQUENCE</scope>
    <source>
        <strain evidence="7">DSM 43935</strain>
    </source>
</reference>
<dbReference type="GO" id="GO:0003700">
    <property type="term" value="F:DNA-binding transcription factor activity"/>
    <property type="evidence" value="ECO:0007669"/>
    <property type="project" value="TreeGrafter"/>
</dbReference>
<comment type="caution">
    <text evidence="7">The sequence shown here is derived from an EMBL/GenBank/DDBJ whole genome shotgun (WGS) entry which is preliminary data.</text>
</comment>